<evidence type="ECO:0000256" key="2">
    <source>
        <dbReference type="SAM" id="MobiDB-lite"/>
    </source>
</evidence>
<dbReference type="Proteomes" id="UP001600888">
    <property type="component" value="Unassembled WGS sequence"/>
</dbReference>
<dbReference type="EMBL" id="JBAWTH010000120">
    <property type="protein sequence ID" value="KAL2276234.1"/>
    <property type="molecule type" value="Genomic_DNA"/>
</dbReference>
<evidence type="ECO:0000256" key="1">
    <source>
        <dbReference type="SAM" id="Coils"/>
    </source>
</evidence>
<evidence type="ECO:0000313" key="4">
    <source>
        <dbReference type="Proteomes" id="UP001600888"/>
    </source>
</evidence>
<protein>
    <submittedName>
        <fullName evidence="3">Uncharacterized protein</fullName>
    </submittedName>
</protein>
<comment type="caution">
    <text evidence="3">The sequence shown here is derived from an EMBL/GenBank/DDBJ whole genome shotgun (WGS) entry which is preliminary data.</text>
</comment>
<proteinExistence type="predicted"/>
<keyword evidence="4" id="KW-1185">Reference proteome</keyword>
<feature type="compositionally biased region" description="Polar residues" evidence="2">
    <location>
        <begin position="62"/>
        <end position="72"/>
    </location>
</feature>
<evidence type="ECO:0000313" key="3">
    <source>
        <dbReference type="EMBL" id="KAL2276234.1"/>
    </source>
</evidence>
<reference evidence="3 4" key="1">
    <citation type="submission" date="2024-03" db="EMBL/GenBank/DDBJ databases">
        <title>A high-quality draft genome sequence of Diaporthe vaccinii, a causative agent of upright dieback and viscid rot disease in cranberry plants.</title>
        <authorList>
            <person name="Sarrasin M."/>
            <person name="Lang B.F."/>
            <person name="Burger G."/>
        </authorList>
    </citation>
    <scope>NUCLEOTIDE SEQUENCE [LARGE SCALE GENOMIC DNA]</scope>
    <source>
        <strain evidence="3 4">IS7</strain>
    </source>
</reference>
<feature type="region of interest" description="Disordered" evidence="2">
    <location>
        <begin position="54"/>
        <end position="98"/>
    </location>
</feature>
<accession>A0ABR4E1E5</accession>
<name>A0ABR4E1E5_9PEZI</name>
<sequence>MRDATDPAIVAKLEHFDELGWERMPPGELEAKSWEQVKQEYAEGIIPLQIHVVKPKQRPTDPANTAKPTAAQQDGADHERRAPDTEPQAVDDSSARLGVQVEGDTVQSRGMTKIDVLLEKVQRLSAKMDSVVERLDIMEARQTGGEPASEPASNANATHSEATDIERYGMSLHW</sequence>
<feature type="compositionally biased region" description="Polar residues" evidence="2">
    <location>
        <begin position="151"/>
        <end position="160"/>
    </location>
</feature>
<feature type="region of interest" description="Disordered" evidence="2">
    <location>
        <begin position="142"/>
        <end position="166"/>
    </location>
</feature>
<gene>
    <name evidence="3" type="ORF">FJTKL_01283</name>
</gene>
<feature type="compositionally biased region" description="Basic and acidic residues" evidence="2">
    <location>
        <begin position="75"/>
        <end position="84"/>
    </location>
</feature>
<feature type="coiled-coil region" evidence="1">
    <location>
        <begin position="114"/>
        <end position="141"/>
    </location>
</feature>
<organism evidence="3 4">
    <name type="scientific">Diaporthe vaccinii</name>
    <dbReference type="NCBI Taxonomy" id="105482"/>
    <lineage>
        <taxon>Eukaryota</taxon>
        <taxon>Fungi</taxon>
        <taxon>Dikarya</taxon>
        <taxon>Ascomycota</taxon>
        <taxon>Pezizomycotina</taxon>
        <taxon>Sordariomycetes</taxon>
        <taxon>Sordariomycetidae</taxon>
        <taxon>Diaporthales</taxon>
        <taxon>Diaporthaceae</taxon>
        <taxon>Diaporthe</taxon>
        <taxon>Diaporthe eres species complex</taxon>
    </lineage>
</organism>
<keyword evidence="1" id="KW-0175">Coiled coil</keyword>